<dbReference type="Proteomes" id="UP000193642">
    <property type="component" value="Unassembled WGS sequence"/>
</dbReference>
<proteinExistence type="predicted"/>
<sequence>MTQYKIEGAKSGRGACRKCKTVIALNAPRFGSWDKDKSHGTVYWNCIGCVTQVQLTKALASCPGGINQIQGLAAFPDDVKLTIVATLQATHDRPVPEPKSTPKRKKTSRPRRTKSREGEVEVESKSEDKVDIKEVDASIEDKDESNKKAKIDESKNENEE</sequence>
<name>A0A1Y2CA23_9FUNG</name>
<organism evidence="8 9">
    <name type="scientific">Rhizoclosmatium globosum</name>
    <dbReference type="NCBI Taxonomy" id="329046"/>
    <lineage>
        <taxon>Eukaryota</taxon>
        <taxon>Fungi</taxon>
        <taxon>Fungi incertae sedis</taxon>
        <taxon>Chytridiomycota</taxon>
        <taxon>Chytridiomycota incertae sedis</taxon>
        <taxon>Chytridiomycetes</taxon>
        <taxon>Chytridiales</taxon>
        <taxon>Chytriomycetaceae</taxon>
        <taxon>Rhizoclosmatium</taxon>
    </lineage>
</organism>
<dbReference type="GO" id="GO:0003677">
    <property type="term" value="F:DNA binding"/>
    <property type="evidence" value="ECO:0007669"/>
    <property type="project" value="InterPro"/>
</dbReference>
<reference evidence="8 9" key="1">
    <citation type="submission" date="2016-07" db="EMBL/GenBank/DDBJ databases">
        <title>Pervasive Adenine N6-methylation of Active Genes in Fungi.</title>
        <authorList>
            <consortium name="DOE Joint Genome Institute"/>
            <person name="Mondo S.J."/>
            <person name="Dannebaum R.O."/>
            <person name="Kuo R.C."/>
            <person name="Labutti K."/>
            <person name="Haridas S."/>
            <person name="Kuo A."/>
            <person name="Salamov A."/>
            <person name="Ahrendt S.R."/>
            <person name="Lipzen A."/>
            <person name="Sullivan W."/>
            <person name="Andreopoulos W.B."/>
            <person name="Clum A."/>
            <person name="Lindquist E."/>
            <person name="Daum C."/>
            <person name="Ramamoorthy G.K."/>
            <person name="Gryganskyi A."/>
            <person name="Culley D."/>
            <person name="Magnuson J.K."/>
            <person name="James T.Y."/>
            <person name="O'Malley M.A."/>
            <person name="Stajich J.E."/>
            <person name="Spatafora J.W."/>
            <person name="Visel A."/>
            <person name="Grigoriev I.V."/>
        </authorList>
    </citation>
    <scope>NUCLEOTIDE SEQUENCE [LARGE SCALE GENOMIC DNA]</scope>
    <source>
        <strain evidence="8 9">JEL800</strain>
    </source>
</reference>
<evidence type="ECO:0000256" key="6">
    <source>
        <dbReference type="SAM" id="MobiDB-lite"/>
    </source>
</evidence>
<comment type="subcellular location">
    <subcellularLocation>
        <location evidence="1">Nucleus</location>
    </subcellularLocation>
</comment>
<evidence type="ECO:0000313" key="9">
    <source>
        <dbReference type="Proteomes" id="UP000193642"/>
    </source>
</evidence>
<dbReference type="AlphaFoldDB" id="A0A1Y2CA23"/>
<comment type="caution">
    <text evidence="8">The sequence shown here is derived from an EMBL/GenBank/DDBJ whole genome shotgun (WGS) entry which is preliminary data.</text>
</comment>
<keyword evidence="9" id="KW-1185">Reference proteome</keyword>
<keyword evidence="2" id="KW-0479">Metal-binding</keyword>
<dbReference type="SUPFAM" id="SSF57716">
    <property type="entry name" value="Glucocorticoid receptor-like (DNA-binding domain)"/>
    <property type="match status" value="1"/>
</dbReference>
<feature type="region of interest" description="Disordered" evidence="6">
    <location>
        <begin position="88"/>
        <end position="160"/>
    </location>
</feature>
<evidence type="ECO:0000256" key="4">
    <source>
        <dbReference type="ARBA" id="ARBA00022833"/>
    </source>
</evidence>
<evidence type="ECO:0000259" key="7">
    <source>
        <dbReference type="PROSITE" id="PS50064"/>
    </source>
</evidence>
<dbReference type="Gene3D" id="3.30.1740.10">
    <property type="entry name" value="Zinc finger, PARP-type"/>
    <property type="match status" value="1"/>
</dbReference>
<dbReference type="OrthoDB" id="10353080at2759"/>
<dbReference type="InterPro" id="IPR001510">
    <property type="entry name" value="Znf_PARP"/>
</dbReference>
<evidence type="ECO:0000256" key="1">
    <source>
        <dbReference type="ARBA" id="ARBA00004123"/>
    </source>
</evidence>
<feature type="domain" description="PARP-type" evidence="7">
    <location>
        <begin position="4"/>
        <end position="91"/>
    </location>
</feature>
<feature type="compositionally biased region" description="Basic and acidic residues" evidence="6">
    <location>
        <begin position="115"/>
        <end position="160"/>
    </location>
</feature>
<evidence type="ECO:0000256" key="3">
    <source>
        <dbReference type="ARBA" id="ARBA00022771"/>
    </source>
</evidence>
<accession>A0A1Y2CA23</accession>
<gene>
    <name evidence="8" type="ORF">BCR33DRAFT_717396</name>
</gene>
<keyword evidence="3" id="KW-0863">Zinc-finger</keyword>
<evidence type="ECO:0000256" key="5">
    <source>
        <dbReference type="ARBA" id="ARBA00023242"/>
    </source>
</evidence>
<dbReference type="GO" id="GO:0005634">
    <property type="term" value="C:nucleus"/>
    <property type="evidence" value="ECO:0007669"/>
    <property type="project" value="UniProtKB-SubCell"/>
</dbReference>
<feature type="compositionally biased region" description="Basic residues" evidence="6">
    <location>
        <begin position="101"/>
        <end position="114"/>
    </location>
</feature>
<protein>
    <recommendedName>
        <fullName evidence="7">PARP-type domain-containing protein</fullName>
    </recommendedName>
</protein>
<dbReference type="Pfam" id="PF00645">
    <property type="entry name" value="zf-PARP"/>
    <property type="match status" value="1"/>
</dbReference>
<evidence type="ECO:0000313" key="8">
    <source>
        <dbReference type="EMBL" id="ORY43747.1"/>
    </source>
</evidence>
<keyword evidence="5" id="KW-0539">Nucleus</keyword>
<evidence type="ECO:0000256" key="2">
    <source>
        <dbReference type="ARBA" id="ARBA00022723"/>
    </source>
</evidence>
<dbReference type="GO" id="GO:0008270">
    <property type="term" value="F:zinc ion binding"/>
    <property type="evidence" value="ECO:0007669"/>
    <property type="project" value="UniProtKB-KW"/>
</dbReference>
<dbReference type="PROSITE" id="PS50064">
    <property type="entry name" value="ZF_PARP_2"/>
    <property type="match status" value="1"/>
</dbReference>
<dbReference type="InterPro" id="IPR036957">
    <property type="entry name" value="Znf_PARP_sf"/>
</dbReference>
<dbReference type="EMBL" id="MCGO01000024">
    <property type="protein sequence ID" value="ORY43747.1"/>
    <property type="molecule type" value="Genomic_DNA"/>
</dbReference>
<keyword evidence="4" id="KW-0862">Zinc</keyword>
<dbReference type="SMART" id="SM01336">
    <property type="entry name" value="zf-PARP"/>
    <property type="match status" value="1"/>
</dbReference>